<proteinExistence type="predicted"/>
<protein>
    <submittedName>
        <fullName evidence="1">Uncharacterized protein</fullName>
    </submittedName>
</protein>
<comment type="caution">
    <text evidence="1">The sequence shown here is derived from an EMBL/GenBank/DDBJ whole genome shotgun (WGS) entry which is preliminary data.</text>
</comment>
<dbReference type="EMBL" id="BONN01000018">
    <property type="protein sequence ID" value="GIG34463.1"/>
    <property type="molecule type" value="Genomic_DNA"/>
</dbReference>
<name>A0ABQ4DFF7_9CELL</name>
<evidence type="ECO:0000313" key="1">
    <source>
        <dbReference type="EMBL" id="GIG34463.1"/>
    </source>
</evidence>
<dbReference type="Proteomes" id="UP000618382">
    <property type="component" value="Unassembled WGS sequence"/>
</dbReference>
<reference evidence="1 2" key="1">
    <citation type="submission" date="2021-01" db="EMBL/GenBank/DDBJ databases">
        <title>Whole genome shotgun sequence of Cellulomonas oligotrophica NBRC 109435.</title>
        <authorList>
            <person name="Komaki H."/>
            <person name="Tamura T."/>
        </authorList>
    </citation>
    <scope>NUCLEOTIDE SEQUENCE [LARGE SCALE GENOMIC DNA]</scope>
    <source>
        <strain evidence="1 2">NBRC 109435</strain>
    </source>
</reference>
<organism evidence="1 2">
    <name type="scientific">Cellulomonas oligotrophica</name>
    <dbReference type="NCBI Taxonomy" id="931536"/>
    <lineage>
        <taxon>Bacteria</taxon>
        <taxon>Bacillati</taxon>
        <taxon>Actinomycetota</taxon>
        <taxon>Actinomycetes</taxon>
        <taxon>Micrococcales</taxon>
        <taxon>Cellulomonadaceae</taxon>
        <taxon>Cellulomonas</taxon>
    </lineage>
</organism>
<evidence type="ECO:0000313" key="2">
    <source>
        <dbReference type="Proteomes" id="UP000618382"/>
    </source>
</evidence>
<keyword evidence="2" id="KW-1185">Reference proteome</keyword>
<sequence>MVSRKVRHADYWTESRSLSVTTWIEFDEAKRRENADRLDLHCRAECDGW</sequence>
<accession>A0ABQ4DFF7</accession>
<gene>
    <name evidence="1" type="ORF">Col01nite_36220</name>
</gene>